<comment type="caution">
    <text evidence="2">The sequence shown here is derived from an EMBL/GenBank/DDBJ whole genome shotgun (WGS) entry which is preliminary data.</text>
</comment>
<evidence type="ECO:0000313" key="2">
    <source>
        <dbReference type="EMBL" id="OAQ89055.1"/>
    </source>
</evidence>
<protein>
    <submittedName>
        <fullName evidence="2">FluG domain-containing protein</fullName>
    </submittedName>
</protein>
<dbReference type="EMBL" id="LSBI01000006">
    <property type="protein sequence ID" value="OAQ89055.1"/>
    <property type="molecule type" value="Genomic_DNA"/>
</dbReference>
<proteinExistence type="predicted"/>
<accession>A0A179HFK1</accession>
<dbReference type="InterPro" id="IPR021842">
    <property type="entry name" value="DUF3435"/>
</dbReference>
<dbReference type="AlphaFoldDB" id="A0A179HFK1"/>
<evidence type="ECO:0000313" key="3">
    <source>
        <dbReference type="Proteomes" id="UP000078340"/>
    </source>
</evidence>
<dbReference type="STRING" id="33203.A0A179HFK1"/>
<feature type="region of interest" description="Disordered" evidence="1">
    <location>
        <begin position="598"/>
        <end position="626"/>
    </location>
</feature>
<gene>
    <name evidence="2" type="ORF">VFPFJ_07520</name>
</gene>
<feature type="compositionally biased region" description="Acidic residues" evidence="1">
    <location>
        <begin position="178"/>
        <end position="191"/>
    </location>
</feature>
<dbReference type="PANTHER" id="PTHR37535:SF4">
    <property type="entry name" value="FLUG DOMAIN-CONTAINING PROTEIN"/>
    <property type="match status" value="1"/>
</dbReference>
<sequence>MLYRRRNKGRVVNANDCQEIRKYVDGMLKEEFHLDDQPKNKPVMGIDDLLLGLTHHWSRDRSVFPTEDDRLDVSAIMLFQAYTACRPAELVDGTKCRAGRDPMIDEPEVEVVVPVKSFSTHELCSTEGAKLDGSTRATLLRLSPAGHPGRRWEEDDSDSDTGSKSAYDSDSANASDDNTSDTEFSDDDTSDAEYHDDNPVDAVPHEHRKPGLTPPLSDPNEDEEPARKHKALCYEDIVLWIVQDPNKAGRDVLAMEVLFRHHKGADKKPKPTVFLFRENPLPILCPIAHILARAIRDDAVEVGGFRHASPFFTSNIRRQAVKVNWKPSMLKTPIFRRSVRTAAGWLKSATDPMKYSAYAFYLDRIGSDLGSEEKWTSYCLRRGNANALLMVAPNSIVDQVMRHDPLTGCLQNAYQNHRVGFNTQDAFLERDPSADGLTRAFTHMSIRCNPEVPKEIPKSEMDKLEPDPEVVELTNQVKRKAIQIRQEYGFIKNAPKEVKQEYEQLRRDLKSAGKAFRDDMTKVFQNEYRRRMHNAELERQLSGIAIEEHTEPSIQHALEERTQLQALLCDFDTNMSLEDITDRKIRAIDLMVHLASRREVRRPQPSPSPCEIDDSPARSPDPEPLPKMEEIPLVLGKTQCIYCVGDEQLPYVARMRSFNRVSHMMDHVEKVHLRHEPSRTRFVCRHPQCKHLGDFLTSLDHFKNHVQTVHGVKLRK</sequence>
<feature type="region of interest" description="Disordered" evidence="1">
    <location>
        <begin position="135"/>
        <end position="227"/>
    </location>
</feature>
<dbReference type="Pfam" id="PF11917">
    <property type="entry name" value="DUF3435"/>
    <property type="match status" value="1"/>
</dbReference>
<dbReference type="PANTHER" id="PTHR37535">
    <property type="entry name" value="FLUG DOMAIN PROTEIN"/>
    <property type="match status" value="1"/>
</dbReference>
<dbReference type="OMA" id="HENWRQW"/>
<reference evidence="2 3" key="1">
    <citation type="submission" date="2016-02" db="EMBL/GenBank/DDBJ databases">
        <title>Biosynthesis of antibiotic leucinostatins and their inhibition on Phytophthora in bio-control Purpureocillium lilacinum.</title>
        <authorList>
            <person name="Wang G."/>
            <person name="Liu Z."/>
            <person name="Lin R."/>
            <person name="Li E."/>
            <person name="Mao Z."/>
            <person name="Ling J."/>
            <person name="Yin W."/>
            <person name="Xie B."/>
        </authorList>
    </citation>
    <scope>NUCLEOTIDE SEQUENCE [LARGE SCALE GENOMIC DNA]</scope>
    <source>
        <strain evidence="2">PLFJ-1</strain>
    </source>
</reference>
<dbReference type="Proteomes" id="UP000078340">
    <property type="component" value="Unassembled WGS sequence"/>
</dbReference>
<feature type="compositionally biased region" description="Low complexity" evidence="1">
    <location>
        <begin position="165"/>
        <end position="177"/>
    </location>
</feature>
<organism evidence="2 3">
    <name type="scientific">Purpureocillium lilacinum</name>
    <name type="common">Paecilomyces lilacinus</name>
    <dbReference type="NCBI Taxonomy" id="33203"/>
    <lineage>
        <taxon>Eukaryota</taxon>
        <taxon>Fungi</taxon>
        <taxon>Dikarya</taxon>
        <taxon>Ascomycota</taxon>
        <taxon>Pezizomycotina</taxon>
        <taxon>Sordariomycetes</taxon>
        <taxon>Hypocreomycetidae</taxon>
        <taxon>Hypocreales</taxon>
        <taxon>Ophiocordycipitaceae</taxon>
        <taxon>Purpureocillium</taxon>
    </lineage>
</organism>
<name>A0A179HFK1_PURLI</name>
<evidence type="ECO:0000256" key="1">
    <source>
        <dbReference type="SAM" id="MobiDB-lite"/>
    </source>
</evidence>